<evidence type="ECO:0000313" key="3">
    <source>
        <dbReference type="EMBL" id="KAF9478374.1"/>
    </source>
</evidence>
<gene>
    <name evidence="3" type="ORF">BDN70DRAFT_895781</name>
</gene>
<evidence type="ECO:0000259" key="2">
    <source>
        <dbReference type="Pfam" id="PF23865"/>
    </source>
</evidence>
<protein>
    <submittedName>
        <fullName evidence="3">Uncharacterized protein</fullName>
    </submittedName>
</protein>
<keyword evidence="4" id="KW-1185">Reference proteome</keyword>
<dbReference type="AlphaFoldDB" id="A0A9P6CZJ0"/>
<name>A0A9P6CZJ0_9AGAR</name>
<dbReference type="Proteomes" id="UP000807469">
    <property type="component" value="Unassembled WGS sequence"/>
</dbReference>
<sequence>MDTASRGLNPSFLILNILNKFADAGNSIVASVTVEAHSERPILLLEEMGLLHSVVCQASTITLVMPSGEIANTTLMAWAPNGRTAFNIITSHPGCNAANERGAWSVSFIKPHGRSIILFVSALPLHEVGRTFDISFRHSSLGGYWGTPMQTSTDATLVERDFGSTSNPSYDKDLSGTEIFPGNSSSLGLASDIIQHLTPGYTRQLTGASVEITCAECVSHFNFTIGVDFTFTAGIGNVSTALMFATVNRFEQSVFLDIKVGGDLQVDFEFDLIKIPIEGFQIPTLFAIGPFIGLGVQFNFTLTGEVDLKVGANASIPANANANLDLINPSNSSANGWDGISFQMIPLRLDGGAPNFTIGAAVAPFLEFEITVGGGGITQGTNSTEVGLEARLTQTTPAIEFDFVTHSNVNSACEPAGDADFSFFSNAYTVDSSLGLLTAAGVQLNDAGVFENLGLDFATSWSKTLFQYNSRLPLSGKQSDSNQTCFVLAEDAGSASATRANLDASPSQHPAATGTLLAAASAIPTYDISKIQSYYDSHGHTLPPGITAEMLSGSVFTRPPLSPL</sequence>
<evidence type="ECO:0000313" key="4">
    <source>
        <dbReference type="Proteomes" id="UP000807469"/>
    </source>
</evidence>
<comment type="caution">
    <text evidence="3">The sequence shown here is derived from an EMBL/GenBank/DDBJ whole genome shotgun (WGS) entry which is preliminary data.</text>
</comment>
<feature type="domain" description="DUF7223" evidence="2">
    <location>
        <begin position="202"/>
        <end position="414"/>
    </location>
</feature>
<proteinExistence type="predicted"/>
<organism evidence="3 4">
    <name type="scientific">Pholiota conissans</name>
    <dbReference type="NCBI Taxonomy" id="109636"/>
    <lineage>
        <taxon>Eukaryota</taxon>
        <taxon>Fungi</taxon>
        <taxon>Dikarya</taxon>
        <taxon>Basidiomycota</taxon>
        <taxon>Agaricomycotina</taxon>
        <taxon>Agaricomycetes</taxon>
        <taxon>Agaricomycetidae</taxon>
        <taxon>Agaricales</taxon>
        <taxon>Agaricineae</taxon>
        <taxon>Strophariaceae</taxon>
        <taxon>Pholiota</taxon>
    </lineage>
</organism>
<reference evidence="3" key="1">
    <citation type="submission" date="2020-11" db="EMBL/GenBank/DDBJ databases">
        <authorList>
            <consortium name="DOE Joint Genome Institute"/>
            <person name="Ahrendt S."/>
            <person name="Riley R."/>
            <person name="Andreopoulos W."/>
            <person name="Labutti K."/>
            <person name="Pangilinan J."/>
            <person name="Ruiz-Duenas F.J."/>
            <person name="Barrasa J.M."/>
            <person name="Sanchez-Garcia M."/>
            <person name="Camarero S."/>
            <person name="Miyauchi S."/>
            <person name="Serrano A."/>
            <person name="Linde D."/>
            <person name="Babiker R."/>
            <person name="Drula E."/>
            <person name="Ayuso-Fernandez I."/>
            <person name="Pacheco R."/>
            <person name="Padilla G."/>
            <person name="Ferreira P."/>
            <person name="Barriuso J."/>
            <person name="Kellner H."/>
            <person name="Castanera R."/>
            <person name="Alfaro M."/>
            <person name="Ramirez L."/>
            <person name="Pisabarro A.G."/>
            <person name="Kuo A."/>
            <person name="Tritt A."/>
            <person name="Lipzen A."/>
            <person name="He G."/>
            <person name="Yan M."/>
            <person name="Ng V."/>
            <person name="Cullen D."/>
            <person name="Martin F."/>
            <person name="Rosso M.-N."/>
            <person name="Henrissat B."/>
            <person name="Hibbett D."/>
            <person name="Martinez A.T."/>
            <person name="Grigoriev I.V."/>
        </authorList>
    </citation>
    <scope>NUCLEOTIDE SEQUENCE</scope>
    <source>
        <strain evidence="3">CIRM-BRFM 674</strain>
    </source>
</reference>
<dbReference type="Pfam" id="PF22974">
    <property type="entry name" value="DUF7029"/>
    <property type="match status" value="1"/>
</dbReference>
<dbReference type="InterPro" id="IPR054293">
    <property type="entry name" value="DUF7029"/>
</dbReference>
<accession>A0A9P6CZJ0</accession>
<evidence type="ECO:0000259" key="1">
    <source>
        <dbReference type="Pfam" id="PF22974"/>
    </source>
</evidence>
<dbReference type="OrthoDB" id="5382170at2759"/>
<dbReference type="EMBL" id="MU155236">
    <property type="protein sequence ID" value="KAF9478374.1"/>
    <property type="molecule type" value="Genomic_DNA"/>
</dbReference>
<dbReference type="Pfam" id="PF23865">
    <property type="entry name" value="DUF7223"/>
    <property type="match status" value="1"/>
</dbReference>
<feature type="domain" description="DUF7029" evidence="1">
    <location>
        <begin position="36"/>
        <end position="132"/>
    </location>
</feature>
<dbReference type="InterPro" id="IPR055647">
    <property type="entry name" value="DUF7223"/>
</dbReference>